<name>A0A0F4Z0X2_RASE3</name>
<reference evidence="2 3" key="1">
    <citation type="submission" date="2015-04" db="EMBL/GenBank/DDBJ databases">
        <authorList>
            <person name="Heijne W.H."/>
            <person name="Fedorova N.D."/>
            <person name="Nierman W.C."/>
            <person name="Vollebregt A.W."/>
            <person name="Zhao Z."/>
            <person name="Wu L."/>
            <person name="Kumar M."/>
            <person name="Stam H."/>
            <person name="van den Berg M.A."/>
            <person name="Pel H.J."/>
        </authorList>
    </citation>
    <scope>NUCLEOTIDE SEQUENCE [LARGE SCALE GENOMIC DNA]</scope>
    <source>
        <strain evidence="2 3">CBS 393.64</strain>
    </source>
</reference>
<comment type="caution">
    <text evidence="2">The sequence shown here is derived from an EMBL/GenBank/DDBJ whole genome shotgun (WGS) entry which is preliminary data.</text>
</comment>
<accession>A0A0F4Z0X2</accession>
<feature type="compositionally biased region" description="Basic residues" evidence="1">
    <location>
        <begin position="1"/>
        <end position="17"/>
    </location>
</feature>
<protein>
    <submittedName>
        <fullName evidence="2">Uncharacterized protein</fullName>
    </submittedName>
</protein>
<evidence type="ECO:0000313" key="3">
    <source>
        <dbReference type="Proteomes" id="UP000053958"/>
    </source>
</evidence>
<keyword evidence="3" id="KW-1185">Reference proteome</keyword>
<gene>
    <name evidence="2" type="ORF">T310_1791</name>
</gene>
<proteinExistence type="predicted"/>
<evidence type="ECO:0000313" key="2">
    <source>
        <dbReference type="EMBL" id="KKA24139.1"/>
    </source>
</evidence>
<dbReference type="EMBL" id="LASV01000073">
    <property type="protein sequence ID" value="KKA24139.1"/>
    <property type="molecule type" value="Genomic_DNA"/>
</dbReference>
<dbReference type="Proteomes" id="UP000053958">
    <property type="component" value="Unassembled WGS sequence"/>
</dbReference>
<dbReference type="RefSeq" id="XP_013330751.1">
    <property type="nucleotide sequence ID" value="XM_013475297.1"/>
</dbReference>
<evidence type="ECO:0000256" key="1">
    <source>
        <dbReference type="SAM" id="MobiDB-lite"/>
    </source>
</evidence>
<organism evidence="2 3">
    <name type="scientific">Rasamsonia emersonii (strain ATCC 16479 / CBS 393.64 / IMI 116815)</name>
    <dbReference type="NCBI Taxonomy" id="1408163"/>
    <lineage>
        <taxon>Eukaryota</taxon>
        <taxon>Fungi</taxon>
        <taxon>Dikarya</taxon>
        <taxon>Ascomycota</taxon>
        <taxon>Pezizomycotina</taxon>
        <taxon>Eurotiomycetes</taxon>
        <taxon>Eurotiomycetidae</taxon>
        <taxon>Eurotiales</taxon>
        <taxon>Trichocomaceae</taxon>
        <taxon>Rasamsonia</taxon>
    </lineage>
</organism>
<dbReference type="OrthoDB" id="4147798at2759"/>
<dbReference type="AlphaFoldDB" id="A0A0F4Z0X2"/>
<sequence>MGQRHNRRRTRRPRSRNRNSIDVVPPLPPTSFPDTNYLPAADYDISPTLSPSLSPVSTYRECILEPSAPTWHNRFIAWQDREREQQQEALMIEAEQCRLFGGEPGDDVGLCYRMLEYFDQLDYIDTNEDHCPIAFQALGAVYRIGPLKARHCTLEYPPCATRRSAKRRTVRDGVIQRGPRYDERSQTAAMLLDSKRLSLSGWCSRPTFVMLLMLELSTRQVGCPETFPRGTGRTYTGLNTGWGDVVSF</sequence>
<dbReference type="GeneID" id="25314142"/>
<feature type="region of interest" description="Disordered" evidence="1">
    <location>
        <begin position="1"/>
        <end position="30"/>
    </location>
</feature>